<reference evidence="1 2" key="1">
    <citation type="submission" date="2024-09" db="EMBL/GenBank/DDBJ databases">
        <authorList>
            <person name="Sun Q."/>
            <person name="Mori K."/>
        </authorList>
    </citation>
    <scope>NUCLEOTIDE SEQUENCE [LARGE SCALE GENOMIC DNA]</scope>
    <source>
        <strain evidence="1 2">JCM 3028</strain>
    </source>
</reference>
<gene>
    <name evidence="1" type="ORF">ACFFRH_14205</name>
</gene>
<accession>A0ABV5TC29</accession>
<proteinExistence type="predicted"/>
<keyword evidence="2" id="KW-1185">Reference proteome</keyword>
<comment type="caution">
    <text evidence="1">The sequence shown here is derived from an EMBL/GenBank/DDBJ whole genome shotgun (WGS) entry which is preliminary data.</text>
</comment>
<dbReference type="RefSeq" id="WP_386156844.1">
    <property type="nucleotide sequence ID" value="NZ_BAAAWW010000203.1"/>
</dbReference>
<dbReference type="InterPro" id="IPR029068">
    <property type="entry name" value="Glyas_Bleomycin-R_OHBP_Dase"/>
</dbReference>
<evidence type="ECO:0000313" key="1">
    <source>
        <dbReference type="EMBL" id="MFB9676641.1"/>
    </source>
</evidence>
<dbReference type="Proteomes" id="UP001589610">
    <property type="component" value="Unassembled WGS sequence"/>
</dbReference>
<protein>
    <submittedName>
        <fullName evidence="1">Glyoxalase/bleomycin resistance/dioxygenase family protein</fullName>
    </submittedName>
</protein>
<name>A0ABV5TC29_9ACTN</name>
<sequence>MIHTSLIVIYTDRLDGCHAFYAGLGLTFTKERHGAGPEHYAAVLDGTVFELYPADGRRPATGSLRLGFTVPAGSTAQAFAPGRHVLTDPDGRVVDLRVTEEGTTPSPPYGGQHL</sequence>
<dbReference type="Gene3D" id="3.10.180.10">
    <property type="entry name" value="2,3-Dihydroxybiphenyl 1,2-Dioxygenase, domain 1"/>
    <property type="match status" value="1"/>
</dbReference>
<dbReference type="EMBL" id="JBHMBS010000006">
    <property type="protein sequence ID" value="MFB9676641.1"/>
    <property type="molecule type" value="Genomic_DNA"/>
</dbReference>
<organism evidence="1 2">
    <name type="scientific">Streptosporangium vulgare</name>
    <dbReference type="NCBI Taxonomy" id="46190"/>
    <lineage>
        <taxon>Bacteria</taxon>
        <taxon>Bacillati</taxon>
        <taxon>Actinomycetota</taxon>
        <taxon>Actinomycetes</taxon>
        <taxon>Streptosporangiales</taxon>
        <taxon>Streptosporangiaceae</taxon>
        <taxon>Streptosporangium</taxon>
    </lineage>
</organism>
<dbReference type="SUPFAM" id="SSF54593">
    <property type="entry name" value="Glyoxalase/Bleomycin resistance protein/Dihydroxybiphenyl dioxygenase"/>
    <property type="match status" value="1"/>
</dbReference>
<evidence type="ECO:0000313" key="2">
    <source>
        <dbReference type="Proteomes" id="UP001589610"/>
    </source>
</evidence>